<sequence>MTTTNVTEARNNLPELINRVSYANERILLERHGKPVAAIVSLEDLKRLEALEDAIDSAALRRAVEENDGFVTLESIIANRDE</sequence>
<dbReference type="SUPFAM" id="SSF143120">
    <property type="entry name" value="YefM-like"/>
    <property type="match status" value="1"/>
</dbReference>
<dbReference type="PANTHER" id="PTHR33713:SF6">
    <property type="entry name" value="ANTITOXIN YEFM"/>
    <property type="match status" value="1"/>
</dbReference>
<dbReference type="NCBIfam" id="TIGR01552">
    <property type="entry name" value="phd_fam"/>
    <property type="match status" value="1"/>
</dbReference>
<dbReference type="EMBL" id="NAPY01000061">
    <property type="protein sequence ID" value="MUL39096.1"/>
    <property type="molecule type" value="Genomic_DNA"/>
</dbReference>
<protein>
    <recommendedName>
        <fullName evidence="2">Antitoxin</fullName>
    </recommendedName>
</protein>
<gene>
    <name evidence="3" type="ORF">BWI75_23055</name>
</gene>
<dbReference type="PANTHER" id="PTHR33713">
    <property type="entry name" value="ANTITOXIN YAFN-RELATED"/>
    <property type="match status" value="1"/>
</dbReference>
<accession>A0A6N8G5J2</accession>
<name>A0A6N8G5J2_9CHRO</name>
<comment type="caution">
    <text evidence="3">The sequence shown here is derived from an EMBL/GenBank/DDBJ whole genome shotgun (WGS) entry which is preliminary data.</text>
</comment>
<reference evidence="3 4" key="1">
    <citation type="journal article" date="2019" name="Front. Microbiol.">
        <title>Genomic Features for Desiccation Tolerance and Sugar Biosynthesis in the Extremophile Gloeocapsopsis sp. UTEX B3054.</title>
        <authorList>
            <person name="Urrejola C."/>
            <person name="Alcorta J."/>
            <person name="Salas L."/>
            <person name="Vasquez M."/>
            <person name="Polz M.F."/>
            <person name="Vicuna R."/>
            <person name="Diez B."/>
        </authorList>
    </citation>
    <scope>NUCLEOTIDE SEQUENCE [LARGE SCALE GENOMIC DNA]</scope>
    <source>
        <strain evidence="3 4">1H9</strain>
    </source>
</reference>
<evidence type="ECO:0000256" key="1">
    <source>
        <dbReference type="ARBA" id="ARBA00009981"/>
    </source>
</evidence>
<dbReference type="InterPro" id="IPR006442">
    <property type="entry name" value="Antitoxin_Phd/YefM"/>
</dbReference>
<keyword evidence="4" id="KW-1185">Reference proteome</keyword>
<evidence type="ECO:0000313" key="4">
    <source>
        <dbReference type="Proteomes" id="UP000441797"/>
    </source>
</evidence>
<dbReference type="Proteomes" id="UP000441797">
    <property type="component" value="Unassembled WGS sequence"/>
</dbReference>
<dbReference type="RefSeq" id="WP_105220824.1">
    <property type="nucleotide sequence ID" value="NZ_CAWNSU010000070.1"/>
</dbReference>
<dbReference type="OrthoDB" id="488160at2"/>
<dbReference type="Pfam" id="PF02604">
    <property type="entry name" value="PhdYeFM_antitox"/>
    <property type="match status" value="1"/>
</dbReference>
<evidence type="ECO:0000256" key="2">
    <source>
        <dbReference type="RuleBase" id="RU362080"/>
    </source>
</evidence>
<dbReference type="InterPro" id="IPR036165">
    <property type="entry name" value="YefM-like_sf"/>
</dbReference>
<dbReference type="AlphaFoldDB" id="A0A6N8G5J2"/>
<comment type="function">
    <text evidence="2">Antitoxin component of a type II toxin-antitoxin (TA) system.</text>
</comment>
<organism evidence="3 4">
    <name type="scientific">Gloeocapsopsis dulcis AAB1 = 1H9</name>
    <dbReference type="NCBI Taxonomy" id="1433147"/>
    <lineage>
        <taxon>Bacteria</taxon>
        <taxon>Bacillati</taxon>
        <taxon>Cyanobacteriota</taxon>
        <taxon>Cyanophyceae</taxon>
        <taxon>Oscillatoriophycideae</taxon>
        <taxon>Chroococcales</taxon>
        <taxon>Chroococcaceae</taxon>
        <taxon>Gloeocapsopsis</taxon>
        <taxon>Gloeocapsopsis dulcis</taxon>
    </lineage>
</organism>
<comment type="similarity">
    <text evidence="1 2">Belongs to the phD/YefM antitoxin family.</text>
</comment>
<dbReference type="InterPro" id="IPR051405">
    <property type="entry name" value="phD/YefM_antitoxin"/>
</dbReference>
<proteinExistence type="inferred from homology"/>
<dbReference type="Gene3D" id="3.40.1620.10">
    <property type="entry name" value="YefM-like domain"/>
    <property type="match status" value="1"/>
</dbReference>
<evidence type="ECO:0000313" key="3">
    <source>
        <dbReference type="EMBL" id="MUL39096.1"/>
    </source>
</evidence>